<dbReference type="InterPro" id="IPR006067">
    <property type="entry name" value="NO2/SO3_Rdtase_4Fe4S_dom"/>
</dbReference>
<name>A0A6N2YE83_CLOSY</name>
<dbReference type="PANTHER" id="PTHR32439">
    <property type="entry name" value="FERREDOXIN--NITRITE REDUCTASE, CHLOROPLASTIC"/>
    <property type="match status" value="1"/>
</dbReference>
<dbReference type="AlphaFoldDB" id="A0A6N2YE83"/>
<feature type="domain" description="Nitrite/Sulfite reductase ferredoxin-like" evidence="8">
    <location>
        <begin position="46"/>
        <end position="106"/>
    </location>
</feature>
<dbReference type="Pfam" id="PF03460">
    <property type="entry name" value="NIR_SIR_ferr"/>
    <property type="match status" value="1"/>
</dbReference>
<dbReference type="PANTHER" id="PTHR32439:SF9">
    <property type="entry name" value="BLR3264 PROTEIN"/>
    <property type="match status" value="1"/>
</dbReference>
<dbReference type="Gene3D" id="3.30.413.10">
    <property type="entry name" value="Sulfite Reductase Hemoprotein, domain 1"/>
    <property type="match status" value="2"/>
</dbReference>
<keyword evidence="5" id="KW-0408">Iron</keyword>
<accession>A0A6N2YE83</accession>
<evidence type="ECO:0000256" key="6">
    <source>
        <dbReference type="ARBA" id="ARBA00023014"/>
    </source>
</evidence>
<keyword evidence="4 9" id="KW-0560">Oxidoreductase</keyword>
<dbReference type="GO" id="GO:0051539">
    <property type="term" value="F:4 iron, 4 sulfur cluster binding"/>
    <property type="evidence" value="ECO:0007669"/>
    <property type="project" value="UniProtKB-KW"/>
</dbReference>
<feature type="domain" description="Nitrite/sulphite reductase 4Fe-4S" evidence="7">
    <location>
        <begin position="121"/>
        <end position="268"/>
    </location>
</feature>
<keyword evidence="2" id="KW-0349">Heme</keyword>
<evidence type="ECO:0000259" key="8">
    <source>
        <dbReference type="Pfam" id="PF03460"/>
    </source>
</evidence>
<protein>
    <submittedName>
        <fullName evidence="9">Sulfite reductase [ferredoxin]</fullName>
        <ecNumber evidence="9">1.8.7.1</ecNumber>
    </submittedName>
</protein>
<proteinExistence type="predicted"/>
<gene>
    <name evidence="9" type="primary">sir</name>
    <name evidence="9" type="ORF">CSLFYP84_00095</name>
</gene>
<evidence type="ECO:0000256" key="2">
    <source>
        <dbReference type="ARBA" id="ARBA00022617"/>
    </source>
</evidence>
<dbReference type="EMBL" id="CACRUA010000001">
    <property type="protein sequence ID" value="VYT64030.1"/>
    <property type="molecule type" value="Genomic_DNA"/>
</dbReference>
<dbReference type="InterPro" id="IPR006066">
    <property type="entry name" value="NO2/SO3_Rdtase_FeS/sirohaem_BS"/>
</dbReference>
<sequence>MEPKNLEPEQWKQDYREFIEATRRFYNKTLDTKTYKGISGGFGSYAQRGGNASMLRLRLPGGRLEKDKLAFVAGCIETYGIDLVHFTTCQTVQLHNLNEKTVCRIALEALEHGIITRGGGGDFPRNVMVSPLSGVEKEEYFDVMPYSLAVSDYLLSRIHGPMLPRKLKVAFSNSAENLTHATFRDLGFAARPDGLFDVYSAGGLGINPSFGIKVADGVEPEQILYYVKAMYDLYLEYGNYENRAKARSRFIPEALGGEERYREVFREMLESALTCGENLRMNPRCVLVSKEGRIPAPAHPRVIEQKQKGLYSVLYHPVGGSPKPSFFREIYNVIRDMEQVELRLTPGGAVYIINCDGREAAGVLKVTEGGAETAFEASAACIGASVCQQGIGDSQALLKKLVQASREAQFADGILPQIHISGCPSSCGTHQIGELGFQGCIIRIEKAAVPAWQLSINGCERQGSERMGEKLGVIPDEKAPDFILALGKAVEASGKGFIRWQRDNPGALKAVAEKFLV</sequence>
<dbReference type="InterPro" id="IPR051329">
    <property type="entry name" value="NIR_SIR_4Fe-4S"/>
</dbReference>
<reference evidence="9" key="1">
    <citation type="submission" date="2019-11" db="EMBL/GenBank/DDBJ databases">
        <authorList>
            <person name="Feng L."/>
        </authorList>
    </citation>
    <scope>NUCLEOTIDE SEQUENCE</scope>
    <source>
        <strain evidence="9">CsymbiosumLFYP84</strain>
    </source>
</reference>
<evidence type="ECO:0000256" key="3">
    <source>
        <dbReference type="ARBA" id="ARBA00022723"/>
    </source>
</evidence>
<organism evidence="9">
    <name type="scientific">Clostridium symbiosum</name>
    <name type="common">Bacteroides symbiosus</name>
    <dbReference type="NCBI Taxonomy" id="1512"/>
    <lineage>
        <taxon>Bacteria</taxon>
        <taxon>Bacillati</taxon>
        <taxon>Bacillota</taxon>
        <taxon>Clostridia</taxon>
        <taxon>Lachnospirales</taxon>
        <taxon>Lachnospiraceae</taxon>
        <taxon>Otoolea</taxon>
    </lineage>
</organism>
<dbReference type="Gene3D" id="3.90.480.10">
    <property type="entry name" value="Sulfite Reductase Hemoprotein,Domain 2"/>
    <property type="match status" value="1"/>
</dbReference>
<dbReference type="InterPro" id="IPR036136">
    <property type="entry name" value="Nit/Sulf_reduc_fer-like_dom_sf"/>
</dbReference>
<dbReference type="SUPFAM" id="SSF55124">
    <property type="entry name" value="Nitrite/Sulfite reductase N-terminal domain-like"/>
    <property type="match status" value="2"/>
</dbReference>
<evidence type="ECO:0000313" key="9">
    <source>
        <dbReference type="EMBL" id="VYT64030.1"/>
    </source>
</evidence>
<dbReference type="EC" id="1.8.7.1" evidence="9"/>
<dbReference type="Pfam" id="PF01077">
    <property type="entry name" value="NIR_SIR"/>
    <property type="match status" value="1"/>
</dbReference>
<dbReference type="GO" id="GO:0050311">
    <property type="term" value="F:sulfite reductase (ferredoxin) activity"/>
    <property type="evidence" value="ECO:0007669"/>
    <property type="project" value="UniProtKB-EC"/>
</dbReference>
<dbReference type="PRINTS" id="PR00397">
    <property type="entry name" value="SIROHAEM"/>
</dbReference>
<evidence type="ECO:0000256" key="5">
    <source>
        <dbReference type="ARBA" id="ARBA00023004"/>
    </source>
</evidence>
<dbReference type="InterPro" id="IPR005117">
    <property type="entry name" value="NiRdtase/SiRdtase_haem-b_fer"/>
</dbReference>
<keyword evidence="1" id="KW-0004">4Fe-4S</keyword>
<dbReference type="InterPro" id="IPR045854">
    <property type="entry name" value="NO2/SO3_Rdtase_4Fe4S_sf"/>
</dbReference>
<dbReference type="PROSITE" id="PS00365">
    <property type="entry name" value="NIR_SIR"/>
    <property type="match status" value="1"/>
</dbReference>
<evidence type="ECO:0000256" key="4">
    <source>
        <dbReference type="ARBA" id="ARBA00023002"/>
    </source>
</evidence>
<evidence type="ECO:0000256" key="1">
    <source>
        <dbReference type="ARBA" id="ARBA00022485"/>
    </source>
</evidence>
<keyword evidence="6" id="KW-0411">Iron-sulfur</keyword>
<evidence type="ECO:0000259" key="7">
    <source>
        <dbReference type="Pfam" id="PF01077"/>
    </source>
</evidence>
<dbReference type="RefSeq" id="WP_156684217.1">
    <property type="nucleotide sequence ID" value="NZ_CACRUA010000001.1"/>
</dbReference>
<keyword evidence="3" id="KW-0479">Metal-binding</keyword>
<dbReference type="GO" id="GO:0046872">
    <property type="term" value="F:metal ion binding"/>
    <property type="evidence" value="ECO:0007669"/>
    <property type="project" value="UniProtKB-KW"/>
</dbReference>
<dbReference type="SUPFAM" id="SSF56014">
    <property type="entry name" value="Nitrite and sulphite reductase 4Fe-4S domain-like"/>
    <property type="match status" value="2"/>
</dbReference>
<dbReference type="GO" id="GO:0020037">
    <property type="term" value="F:heme binding"/>
    <property type="evidence" value="ECO:0007669"/>
    <property type="project" value="InterPro"/>
</dbReference>